<feature type="transmembrane region" description="Helical" evidence="6">
    <location>
        <begin position="127"/>
        <end position="147"/>
    </location>
</feature>
<dbReference type="GO" id="GO:0015232">
    <property type="term" value="F:heme transmembrane transporter activity"/>
    <property type="evidence" value="ECO:0007669"/>
    <property type="project" value="InterPro"/>
</dbReference>
<keyword evidence="3 6" id="KW-0812">Transmembrane</keyword>
<evidence type="ECO:0000313" key="7">
    <source>
        <dbReference type="EMBL" id="QSO46319.1"/>
    </source>
</evidence>
<proteinExistence type="inferred from homology"/>
<evidence type="ECO:0000256" key="4">
    <source>
        <dbReference type="ARBA" id="ARBA00022989"/>
    </source>
</evidence>
<dbReference type="AlphaFoldDB" id="A0A9X7VX92"/>
<evidence type="ECO:0000256" key="3">
    <source>
        <dbReference type="ARBA" id="ARBA00022692"/>
    </source>
</evidence>
<evidence type="ECO:0000256" key="2">
    <source>
        <dbReference type="ARBA" id="ARBA00010544"/>
    </source>
</evidence>
<organism evidence="7 8">
    <name type="scientific">Alicyclobacillus mengziensis</name>
    <dbReference type="NCBI Taxonomy" id="2931921"/>
    <lineage>
        <taxon>Bacteria</taxon>
        <taxon>Bacillati</taxon>
        <taxon>Bacillota</taxon>
        <taxon>Bacilli</taxon>
        <taxon>Bacillales</taxon>
        <taxon>Alicyclobacillaceae</taxon>
        <taxon>Alicyclobacillus</taxon>
    </lineage>
</organism>
<reference evidence="7 8" key="1">
    <citation type="submission" date="2021-02" db="EMBL/GenBank/DDBJ databases">
        <title>Alicyclobacillus curvatus sp. nov. and Alicyclobacillus mengziensis sp. nov., two acidophilic bacteria isolated from acid mine drainage.</title>
        <authorList>
            <person name="Huang Y."/>
        </authorList>
    </citation>
    <scope>NUCLEOTIDE SEQUENCE [LARGE SCALE GENOMIC DNA]</scope>
    <source>
        <strain evidence="7 8">S30H14</strain>
    </source>
</reference>
<dbReference type="KEGG" id="afx:JZ786_17720"/>
<feature type="transmembrane region" description="Helical" evidence="6">
    <location>
        <begin position="20"/>
        <end position="42"/>
    </location>
</feature>
<keyword evidence="5 6" id="KW-0472">Membrane</keyword>
<evidence type="ECO:0000256" key="5">
    <source>
        <dbReference type="ARBA" id="ARBA00023136"/>
    </source>
</evidence>
<dbReference type="RefSeq" id="WP_206655689.1">
    <property type="nucleotide sequence ID" value="NZ_CP071182.1"/>
</dbReference>
<feature type="transmembrane region" description="Helical" evidence="6">
    <location>
        <begin position="159"/>
        <end position="179"/>
    </location>
</feature>
<evidence type="ECO:0000256" key="6">
    <source>
        <dbReference type="SAM" id="Phobius"/>
    </source>
</evidence>
<dbReference type="InterPro" id="IPR003544">
    <property type="entry name" value="Cyt_c_biogenesis_CcmB"/>
</dbReference>
<gene>
    <name evidence="7" type="ORF">JZ786_17720</name>
</gene>
<dbReference type="Pfam" id="PF03379">
    <property type="entry name" value="CcmB"/>
    <property type="match status" value="1"/>
</dbReference>
<keyword evidence="4 6" id="KW-1133">Transmembrane helix</keyword>
<dbReference type="Proteomes" id="UP000663505">
    <property type="component" value="Chromosome"/>
</dbReference>
<comment type="subcellular location">
    <subcellularLocation>
        <location evidence="1">Membrane</location>
        <topology evidence="1">Multi-pass membrane protein</topology>
    </subcellularLocation>
</comment>
<dbReference type="GO" id="GO:0017004">
    <property type="term" value="P:cytochrome complex assembly"/>
    <property type="evidence" value="ECO:0007669"/>
    <property type="project" value="InterPro"/>
</dbReference>
<dbReference type="EMBL" id="CP071182">
    <property type="protein sequence ID" value="QSO46319.1"/>
    <property type="molecule type" value="Genomic_DNA"/>
</dbReference>
<name>A0A9X7VX92_9BACL</name>
<keyword evidence="8" id="KW-1185">Reference proteome</keyword>
<accession>A0A9X7VX92</accession>
<protein>
    <submittedName>
        <fullName evidence="7">Heme exporter protein CcmB</fullName>
    </submittedName>
</protein>
<evidence type="ECO:0000313" key="8">
    <source>
        <dbReference type="Proteomes" id="UP000663505"/>
    </source>
</evidence>
<feature type="transmembrane region" description="Helical" evidence="6">
    <location>
        <begin position="97"/>
        <end position="121"/>
    </location>
</feature>
<feature type="transmembrane region" description="Helical" evidence="6">
    <location>
        <begin position="48"/>
        <end position="66"/>
    </location>
</feature>
<sequence>MFWTLVAKDLRTELRGGRLIASTLALGVLLILVVGIALNAASNLNPDWSAGLLWMVMFFATSIGMTRNDVKEQELGGGLGSLLAPIDRSLIFYARWLSTWVIVSLSAVGMLLAFFVVLSVPAPVKPVSFFLVVIGGTLGLTGVGSFLGQLAGTSTLRDILVPLMLFPTTIPLFIALIRLTVISLSPSAPGGYIWAEVLLGYLILFAIMPFLLYETMTEV</sequence>
<dbReference type="GO" id="GO:0016020">
    <property type="term" value="C:membrane"/>
    <property type="evidence" value="ECO:0007669"/>
    <property type="project" value="UniProtKB-SubCell"/>
</dbReference>
<comment type="similarity">
    <text evidence="2">Belongs to the CcmB/CycW/HelB family.</text>
</comment>
<feature type="transmembrane region" description="Helical" evidence="6">
    <location>
        <begin position="191"/>
        <end position="213"/>
    </location>
</feature>
<evidence type="ECO:0000256" key="1">
    <source>
        <dbReference type="ARBA" id="ARBA00004141"/>
    </source>
</evidence>